<organism evidence="2 3">
    <name type="scientific">Mycolicibacterium duvalii</name>
    <dbReference type="NCBI Taxonomy" id="39688"/>
    <lineage>
        <taxon>Bacteria</taxon>
        <taxon>Bacillati</taxon>
        <taxon>Actinomycetota</taxon>
        <taxon>Actinomycetes</taxon>
        <taxon>Mycobacteriales</taxon>
        <taxon>Mycobacteriaceae</taxon>
        <taxon>Mycolicibacterium</taxon>
    </lineage>
</organism>
<evidence type="ECO:0000313" key="2">
    <source>
        <dbReference type="EMBL" id="BBX18449.1"/>
    </source>
</evidence>
<reference evidence="2 3" key="1">
    <citation type="journal article" date="2019" name="Emerg. Microbes Infect.">
        <title>Comprehensive subspecies identification of 175 nontuberculous mycobacteria species based on 7547 genomic profiles.</title>
        <authorList>
            <person name="Matsumoto Y."/>
            <person name="Kinjo T."/>
            <person name="Motooka D."/>
            <person name="Nabeya D."/>
            <person name="Jung N."/>
            <person name="Uechi K."/>
            <person name="Horii T."/>
            <person name="Iida T."/>
            <person name="Fujita J."/>
            <person name="Nakamura S."/>
        </authorList>
    </citation>
    <scope>NUCLEOTIDE SEQUENCE [LARGE SCALE GENOMIC DNA]</scope>
    <source>
        <strain evidence="2 3">JCM 6396</strain>
    </source>
</reference>
<dbReference type="AlphaFoldDB" id="A0A7I7K4R4"/>
<accession>A0A7I7K4R4</accession>
<sequence length="70" mass="6895">MTENSIIAGKNSPAGCRGPPLLRYHAPMPSIARSITTGINRAIGAAGADSGTSGGASSTTRAGALTELIV</sequence>
<dbReference type="KEGG" id="mdu:MDUV_33090"/>
<evidence type="ECO:0000313" key="3">
    <source>
        <dbReference type="Proteomes" id="UP000467006"/>
    </source>
</evidence>
<proteinExistence type="predicted"/>
<evidence type="ECO:0000256" key="1">
    <source>
        <dbReference type="SAM" id="MobiDB-lite"/>
    </source>
</evidence>
<keyword evidence="3" id="KW-1185">Reference proteome</keyword>
<gene>
    <name evidence="2" type="ORF">MDUV_33090</name>
</gene>
<feature type="region of interest" description="Disordered" evidence="1">
    <location>
        <begin position="46"/>
        <end position="70"/>
    </location>
</feature>
<dbReference type="EMBL" id="AP022563">
    <property type="protein sequence ID" value="BBX18449.1"/>
    <property type="molecule type" value="Genomic_DNA"/>
</dbReference>
<name>A0A7I7K4R4_9MYCO</name>
<protein>
    <submittedName>
        <fullName evidence="2">Uncharacterized protein</fullName>
    </submittedName>
</protein>
<dbReference type="Proteomes" id="UP000467006">
    <property type="component" value="Chromosome"/>
</dbReference>